<gene>
    <name evidence="1" type="ORF">BDY19DRAFT_931579</name>
</gene>
<dbReference type="EMBL" id="MU274905">
    <property type="protein sequence ID" value="KAI0091641.1"/>
    <property type="molecule type" value="Genomic_DNA"/>
</dbReference>
<organism evidence="1 2">
    <name type="scientific">Irpex rosettiformis</name>
    <dbReference type="NCBI Taxonomy" id="378272"/>
    <lineage>
        <taxon>Eukaryota</taxon>
        <taxon>Fungi</taxon>
        <taxon>Dikarya</taxon>
        <taxon>Basidiomycota</taxon>
        <taxon>Agaricomycotina</taxon>
        <taxon>Agaricomycetes</taxon>
        <taxon>Polyporales</taxon>
        <taxon>Irpicaceae</taxon>
        <taxon>Irpex</taxon>
    </lineage>
</organism>
<dbReference type="Proteomes" id="UP001055072">
    <property type="component" value="Unassembled WGS sequence"/>
</dbReference>
<keyword evidence="2" id="KW-1185">Reference proteome</keyword>
<evidence type="ECO:0000313" key="1">
    <source>
        <dbReference type="EMBL" id="KAI0091641.1"/>
    </source>
</evidence>
<comment type="caution">
    <text evidence="1">The sequence shown here is derived from an EMBL/GenBank/DDBJ whole genome shotgun (WGS) entry which is preliminary data.</text>
</comment>
<protein>
    <submittedName>
        <fullName evidence="1">Regulator of chromosome condensation 1/beta-lactamase-inhibitor protein II</fullName>
    </submittedName>
</protein>
<name>A0ACB8UBK8_9APHY</name>
<sequence>MSKFESLPVEVIIDNILPFLPVSAVANLSATNKFFYLVTSDETFWRRRLLVDYNFSGNDTARTTGWKFIYRRLANPKVYVWGENSKRRLGFRPRDLPQTSVYEGVPYPVQLHLPHGVKVVSLCAGGMSFHALDSQGRIWVWGTLDGTGFFVHAENFSDRYKPAEAPTLLELPFSIRAISCGRLHAAALTTSSQVLNFPSWGRPFVLHSRYFTSSLSYLSPSADIHSSFTNPTASIIHAHSPPSVPIQVECGWGFTAVLTSSGNVFVYWPRENGRDRLGRLIYKMNRKWDEESVGMAKLEGVHGDHEDPLRTKCHVWNVDAETPNDSYRDDEGHEIQEEGVIMVKLPDLEGYDLPKLTNMKGQSGESDTDEPVKIVKIAGLDNTIVGLTNNGHVVMIRGLEGQETSQLAGNRWTYLPYFSEVEKVREDDVWTEGSNGLQPPKEMKISHISGNYKTFTAYSPHPGVVLMGNIDDDPSINHPNISNLLLHVRPFKPTVLPDLQAPHNNIISVVLGDYHFGALTSSGKLLTWGGFSKGALGLGDPNDLDVGVPGGFRNQEEKDESIRNTSLRRNGLEPDRTDVPGEVRFDWEDKKRGREGKERYCFGATAAGWHMGALVIDLSVRWIFFSPVNYGKDAYTLIN</sequence>
<accession>A0ACB8UBK8</accession>
<proteinExistence type="predicted"/>
<reference evidence="1" key="1">
    <citation type="journal article" date="2021" name="Environ. Microbiol.">
        <title>Gene family expansions and transcriptome signatures uncover fungal adaptations to wood decay.</title>
        <authorList>
            <person name="Hage H."/>
            <person name="Miyauchi S."/>
            <person name="Viragh M."/>
            <person name="Drula E."/>
            <person name="Min B."/>
            <person name="Chaduli D."/>
            <person name="Navarro D."/>
            <person name="Favel A."/>
            <person name="Norest M."/>
            <person name="Lesage-Meessen L."/>
            <person name="Balint B."/>
            <person name="Merenyi Z."/>
            <person name="de Eugenio L."/>
            <person name="Morin E."/>
            <person name="Martinez A.T."/>
            <person name="Baldrian P."/>
            <person name="Stursova M."/>
            <person name="Martinez M.J."/>
            <person name="Novotny C."/>
            <person name="Magnuson J.K."/>
            <person name="Spatafora J.W."/>
            <person name="Maurice S."/>
            <person name="Pangilinan J."/>
            <person name="Andreopoulos W."/>
            <person name="LaButti K."/>
            <person name="Hundley H."/>
            <person name="Na H."/>
            <person name="Kuo A."/>
            <person name="Barry K."/>
            <person name="Lipzen A."/>
            <person name="Henrissat B."/>
            <person name="Riley R."/>
            <person name="Ahrendt S."/>
            <person name="Nagy L.G."/>
            <person name="Grigoriev I.V."/>
            <person name="Martin F."/>
            <person name="Rosso M.N."/>
        </authorList>
    </citation>
    <scope>NUCLEOTIDE SEQUENCE</scope>
    <source>
        <strain evidence="1">CBS 384.51</strain>
    </source>
</reference>
<evidence type="ECO:0000313" key="2">
    <source>
        <dbReference type="Proteomes" id="UP001055072"/>
    </source>
</evidence>